<reference evidence="2 3" key="1">
    <citation type="submission" date="2019-01" db="EMBL/GenBank/DDBJ databases">
        <title>Ktedonosporobacter rubrisoli SCAWS-G2.</title>
        <authorList>
            <person name="Huang Y."/>
            <person name="Yan B."/>
        </authorList>
    </citation>
    <scope>NUCLEOTIDE SEQUENCE [LARGE SCALE GENOMIC DNA]</scope>
    <source>
        <strain evidence="2 3">SCAWS-G2</strain>
    </source>
</reference>
<keyword evidence="1" id="KW-0812">Transmembrane</keyword>
<organism evidence="2 3">
    <name type="scientific">Ktedonosporobacter rubrisoli</name>
    <dbReference type="NCBI Taxonomy" id="2509675"/>
    <lineage>
        <taxon>Bacteria</taxon>
        <taxon>Bacillati</taxon>
        <taxon>Chloroflexota</taxon>
        <taxon>Ktedonobacteria</taxon>
        <taxon>Ktedonobacterales</taxon>
        <taxon>Ktedonosporobacteraceae</taxon>
        <taxon>Ktedonosporobacter</taxon>
    </lineage>
</organism>
<feature type="transmembrane region" description="Helical" evidence="1">
    <location>
        <begin position="130"/>
        <end position="154"/>
    </location>
</feature>
<name>A0A4P6K3J7_KTERU</name>
<proteinExistence type="predicted"/>
<keyword evidence="1" id="KW-0472">Membrane</keyword>
<dbReference type="AlphaFoldDB" id="A0A4P6K3J7"/>
<sequence>MKLALAYFQAETLQLLRIPFVFVASLLFPALFFLILGLPNAHDSITATAITLSFTVYAVIGIAFFQFGVGIAADRFSLWEQFLRTLPVVPLTRFTGRILTAMFFAFVAGGLVIMLGLLVSPARITSSQCIPLGIALLAGCIPFSLLGLAIGYWLTPQAALPVANILYFVFGYCGGLWIPPQYLPSFIAAISPYLPTRQYGELVWSVVLNRPWPASPWFGLLLYSLFFGAMALWGYKRDEGKKYS</sequence>
<dbReference type="EMBL" id="CP035758">
    <property type="protein sequence ID" value="QBD82837.1"/>
    <property type="molecule type" value="Genomic_DNA"/>
</dbReference>
<evidence type="ECO:0000313" key="3">
    <source>
        <dbReference type="Proteomes" id="UP000290365"/>
    </source>
</evidence>
<gene>
    <name evidence="2" type="ORF">EPA93_45500</name>
</gene>
<feature type="transmembrane region" description="Helical" evidence="1">
    <location>
        <begin position="20"/>
        <end position="38"/>
    </location>
</feature>
<dbReference type="OrthoDB" id="9786643at2"/>
<evidence type="ECO:0000256" key="1">
    <source>
        <dbReference type="SAM" id="Phobius"/>
    </source>
</evidence>
<feature type="transmembrane region" description="Helical" evidence="1">
    <location>
        <begin position="166"/>
        <end position="194"/>
    </location>
</feature>
<dbReference type="Proteomes" id="UP000290365">
    <property type="component" value="Chromosome"/>
</dbReference>
<dbReference type="KEGG" id="kbs:EPA93_45500"/>
<protein>
    <submittedName>
        <fullName evidence="2">ABC transporter permease</fullName>
    </submittedName>
</protein>
<keyword evidence="3" id="KW-1185">Reference proteome</keyword>
<feature type="transmembrane region" description="Helical" evidence="1">
    <location>
        <begin position="94"/>
        <end position="118"/>
    </location>
</feature>
<evidence type="ECO:0000313" key="2">
    <source>
        <dbReference type="EMBL" id="QBD82837.1"/>
    </source>
</evidence>
<keyword evidence="1" id="KW-1133">Transmembrane helix</keyword>
<dbReference type="RefSeq" id="WP_129893906.1">
    <property type="nucleotide sequence ID" value="NZ_CP035758.1"/>
</dbReference>
<accession>A0A4P6K3J7</accession>
<feature type="transmembrane region" description="Helical" evidence="1">
    <location>
        <begin position="50"/>
        <end position="73"/>
    </location>
</feature>
<feature type="transmembrane region" description="Helical" evidence="1">
    <location>
        <begin position="214"/>
        <end position="235"/>
    </location>
</feature>